<name>A0A372JMK5_9ACTN</name>
<comment type="caution">
    <text evidence="2">The sequence shown here is derived from an EMBL/GenBank/DDBJ whole genome shotgun (WGS) entry which is preliminary data.</text>
</comment>
<protein>
    <submittedName>
        <fullName evidence="2">FxLD family lantipeptide</fullName>
    </submittedName>
</protein>
<dbReference type="InterPro" id="IPR027575">
    <property type="entry name" value="LD_lanti_pre"/>
</dbReference>
<keyword evidence="3" id="KW-1185">Reference proteome</keyword>
<gene>
    <name evidence="2" type="primary">fxlA</name>
    <name evidence="2" type="ORF">DZF91_12800</name>
</gene>
<proteinExistence type="predicted"/>
<accession>A0A372JMK5</accession>
<sequence>MDTTEHDYQLDVRLVDAGPAASGHATNTDDGCGSGNTGSNACTGGRD</sequence>
<dbReference type="RefSeq" id="WP_117357698.1">
    <property type="nucleotide sequence ID" value="NZ_QURH01000224.1"/>
</dbReference>
<feature type="compositionally biased region" description="Polar residues" evidence="1">
    <location>
        <begin position="37"/>
        <end position="47"/>
    </location>
</feature>
<dbReference type="Proteomes" id="UP000261811">
    <property type="component" value="Unassembled WGS sequence"/>
</dbReference>
<evidence type="ECO:0000313" key="2">
    <source>
        <dbReference type="EMBL" id="RFU41251.1"/>
    </source>
</evidence>
<evidence type="ECO:0000256" key="1">
    <source>
        <dbReference type="SAM" id="MobiDB-lite"/>
    </source>
</evidence>
<dbReference type="AlphaFoldDB" id="A0A372JMK5"/>
<dbReference type="NCBIfam" id="TIGR04363">
    <property type="entry name" value="LD_lanti_pre"/>
    <property type="match status" value="1"/>
</dbReference>
<evidence type="ECO:0000313" key="3">
    <source>
        <dbReference type="Proteomes" id="UP000261811"/>
    </source>
</evidence>
<organism evidence="2 3">
    <name type="scientific">Actinomadura logoneensis</name>
    <dbReference type="NCBI Taxonomy" id="2293572"/>
    <lineage>
        <taxon>Bacteria</taxon>
        <taxon>Bacillati</taxon>
        <taxon>Actinomycetota</taxon>
        <taxon>Actinomycetes</taxon>
        <taxon>Streptosporangiales</taxon>
        <taxon>Thermomonosporaceae</taxon>
        <taxon>Actinomadura</taxon>
    </lineage>
</organism>
<dbReference type="OrthoDB" id="3483201at2"/>
<dbReference type="EMBL" id="QURH01000224">
    <property type="protein sequence ID" value="RFU41251.1"/>
    <property type="molecule type" value="Genomic_DNA"/>
</dbReference>
<reference evidence="2 3" key="1">
    <citation type="submission" date="2018-08" db="EMBL/GenBank/DDBJ databases">
        <title>Actinomadura jelena sp. nov., a novel Actinomycete isolated from soil in Chad.</title>
        <authorList>
            <person name="Shi L."/>
        </authorList>
    </citation>
    <scope>NUCLEOTIDE SEQUENCE [LARGE SCALE GENOMIC DNA]</scope>
    <source>
        <strain evidence="2 3">NEAU-G17</strain>
    </source>
</reference>
<feature type="region of interest" description="Disordered" evidence="1">
    <location>
        <begin position="19"/>
        <end position="47"/>
    </location>
</feature>